<evidence type="ECO:0000313" key="6">
    <source>
        <dbReference type="Proteomes" id="UP000527860"/>
    </source>
</evidence>
<dbReference type="RefSeq" id="WP_040106593.1">
    <property type="nucleotide sequence ID" value="NZ_JABEVU030000001.1"/>
</dbReference>
<dbReference type="EMBL" id="JABEVU030000001">
    <property type="protein sequence ID" value="MDB0581250.1"/>
    <property type="molecule type" value="Genomic_DNA"/>
</dbReference>
<dbReference type="EMBL" id="JXII01000009">
    <property type="protein sequence ID" value="KIH69952.1"/>
    <property type="molecule type" value="Genomic_DNA"/>
</dbReference>
<dbReference type="Proteomes" id="UP000031546">
    <property type="component" value="Unassembled WGS sequence"/>
</dbReference>
<keyword evidence="2" id="KW-0812">Transmembrane</keyword>
<sequence length="280" mass="33029">MDSDVWYVIITIIAALLSGFLGYYGSNQVHKYDKTYKKKEKAIDLSKEFMQIISSGGFDITHINSQVLQELSLDKKLNVIDDVGYIHFDSTECNQYFSQQEINKFHTFKSLTNVKFMKMLSRNNIINNIELNEIYYIVSKLDEKKSLTEVLKEERWNEGKSEDDKIPSSEVYSYLIQIHNDFMMNENYTLNKLEWISMHFVNGIADEEVIYQSNHQLFLSAVKSVYIPLASRNRENHDKFYQNLITMFNTWNSRKQQKIQEEKEKSQSVRDTITEVQSLK</sequence>
<organism evidence="3 5">
    <name type="scientific">Salinicoccus roseus</name>
    <dbReference type="NCBI Taxonomy" id="45670"/>
    <lineage>
        <taxon>Bacteria</taxon>
        <taxon>Bacillati</taxon>
        <taxon>Bacillota</taxon>
        <taxon>Bacilli</taxon>
        <taxon>Bacillales</taxon>
        <taxon>Staphylococcaceae</taxon>
        <taxon>Salinicoccus</taxon>
    </lineage>
</organism>
<evidence type="ECO:0000256" key="1">
    <source>
        <dbReference type="SAM" id="MobiDB-lite"/>
    </source>
</evidence>
<reference evidence="6" key="2">
    <citation type="submission" date="2020-04" db="EMBL/GenBank/DDBJ databases">
        <title>Genome analysis and biological profiling of marine Cellulosimicrobium funkei MOSEL-ME6.</title>
        <authorList>
            <person name="Tanveer F."/>
            <person name="Xie Y."/>
            <person name="Shinwari Z.K."/>
        </authorList>
    </citation>
    <scope>NUCLEOTIDE SEQUENCE [LARGE SCALE GENOMIC DNA]</scope>
    <source>
        <strain evidence="6">MOSEL-ME25</strain>
    </source>
</reference>
<dbReference type="GeneID" id="77846002"/>
<reference evidence="3 5" key="1">
    <citation type="submission" date="2015-01" db="EMBL/GenBank/DDBJ databases">
        <title>Genome sequences of high lactate-tolerant strain Salinicoccus roseus W12 with industrial interest.</title>
        <authorList>
            <person name="Wang H."/>
            <person name="Yu B."/>
        </authorList>
    </citation>
    <scope>NUCLEOTIDE SEQUENCE [LARGE SCALE GENOMIC DNA]</scope>
    <source>
        <strain evidence="3 5">W12</strain>
    </source>
</reference>
<dbReference type="Proteomes" id="UP000527860">
    <property type="component" value="Unassembled WGS sequence"/>
</dbReference>
<reference evidence="4 6" key="4">
    <citation type="submission" date="2022-12" db="EMBL/GenBank/DDBJ databases">
        <title>Genome analysis and biological profiling of marine Salinicoccus roseus MOSEL-ME25.</title>
        <authorList>
            <person name="Mirza F.T."/>
            <person name="Xie Y."/>
            <person name="Shinwari Z.K."/>
        </authorList>
    </citation>
    <scope>NUCLEOTIDE SEQUENCE [LARGE SCALE GENOMIC DNA]</scope>
    <source>
        <strain evidence="4 6">MOSEL-ME25</strain>
    </source>
</reference>
<dbReference type="AlphaFoldDB" id="A0A0C2E3D5"/>
<keyword evidence="2" id="KW-1133">Transmembrane helix</keyword>
<evidence type="ECO:0000313" key="5">
    <source>
        <dbReference type="Proteomes" id="UP000031546"/>
    </source>
</evidence>
<evidence type="ECO:0000256" key="2">
    <source>
        <dbReference type="SAM" id="Phobius"/>
    </source>
</evidence>
<feature type="compositionally biased region" description="Basic and acidic residues" evidence="1">
    <location>
        <begin position="259"/>
        <end position="268"/>
    </location>
</feature>
<keyword evidence="6" id="KW-1185">Reference proteome</keyword>
<feature type="transmembrane region" description="Helical" evidence="2">
    <location>
        <begin position="6"/>
        <end position="24"/>
    </location>
</feature>
<name>A0A0C2E3D5_9STAP</name>
<evidence type="ECO:0000313" key="3">
    <source>
        <dbReference type="EMBL" id="KIH69952.1"/>
    </source>
</evidence>
<reference evidence="4" key="3">
    <citation type="submission" date="2020-04" db="EMBL/GenBank/DDBJ databases">
        <authorList>
            <person name="Tanveer F."/>
            <person name="Xie Y."/>
            <person name="Shinwari Z.K."/>
        </authorList>
    </citation>
    <scope>NUCLEOTIDE SEQUENCE</scope>
    <source>
        <strain evidence="4">MOSEL-ME25</strain>
    </source>
</reference>
<proteinExistence type="predicted"/>
<evidence type="ECO:0000313" key="4">
    <source>
        <dbReference type="EMBL" id="MDB0581250.1"/>
    </source>
</evidence>
<comment type="caution">
    <text evidence="3">The sequence shown here is derived from an EMBL/GenBank/DDBJ whole genome shotgun (WGS) entry which is preliminary data.</text>
</comment>
<feature type="region of interest" description="Disordered" evidence="1">
    <location>
        <begin position="259"/>
        <end position="280"/>
    </location>
</feature>
<keyword evidence="2" id="KW-0472">Membrane</keyword>
<gene>
    <name evidence="4" type="ORF">F7P68_0012025</name>
    <name evidence="3" type="ORF">SN16_10605</name>
</gene>
<feature type="compositionally biased region" description="Polar residues" evidence="1">
    <location>
        <begin position="269"/>
        <end position="280"/>
    </location>
</feature>
<accession>A0A0C2E3D5</accession>
<dbReference type="OrthoDB" id="9801684at2"/>
<protein>
    <submittedName>
        <fullName evidence="3">Uncharacterized protein</fullName>
    </submittedName>
</protein>